<reference evidence="1" key="2">
    <citation type="journal article" date="2015" name="Data Brief">
        <title>Shoot transcriptome of the giant reed, Arundo donax.</title>
        <authorList>
            <person name="Barrero R.A."/>
            <person name="Guerrero F.D."/>
            <person name="Moolhuijzen P."/>
            <person name="Goolsby J.A."/>
            <person name="Tidwell J."/>
            <person name="Bellgard S.E."/>
            <person name="Bellgard M.I."/>
        </authorList>
    </citation>
    <scope>NUCLEOTIDE SEQUENCE</scope>
    <source>
        <tissue evidence="1">Shoot tissue taken approximately 20 cm above the soil surface</tissue>
    </source>
</reference>
<accession>A0A0A9HU07</accession>
<dbReference type="EMBL" id="GBRH01159510">
    <property type="protein sequence ID" value="JAE38386.1"/>
    <property type="molecule type" value="Transcribed_RNA"/>
</dbReference>
<sequence length="114" mass="13257">MWELIKSLTTQLQENRPHAILNSLIITDQKTRHLNRRRKQQIKNTLSSFWKHCDHRQSPLTSRTSYTLLEESCTWLCCHLQESQALASNATRMRLLPSMRPLAACTARSGWQGP</sequence>
<organism evidence="1">
    <name type="scientific">Arundo donax</name>
    <name type="common">Giant reed</name>
    <name type="synonym">Donax arundinaceus</name>
    <dbReference type="NCBI Taxonomy" id="35708"/>
    <lineage>
        <taxon>Eukaryota</taxon>
        <taxon>Viridiplantae</taxon>
        <taxon>Streptophyta</taxon>
        <taxon>Embryophyta</taxon>
        <taxon>Tracheophyta</taxon>
        <taxon>Spermatophyta</taxon>
        <taxon>Magnoliopsida</taxon>
        <taxon>Liliopsida</taxon>
        <taxon>Poales</taxon>
        <taxon>Poaceae</taxon>
        <taxon>PACMAD clade</taxon>
        <taxon>Arundinoideae</taxon>
        <taxon>Arundineae</taxon>
        <taxon>Arundo</taxon>
    </lineage>
</organism>
<evidence type="ECO:0000313" key="1">
    <source>
        <dbReference type="EMBL" id="JAE38386.1"/>
    </source>
</evidence>
<proteinExistence type="predicted"/>
<name>A0A0A9HU07_ARUDO</name>
<protein>
    <submittedName>
        <fullName evidence="1">Uncharacterized protein</fullName>
    </submittedName>
</protein>
<dbReference type="AlphaFoldDB" id="A0A0A9HU07"/>
<reference evidence="1" key="1">
    <citation type="submission" date="2014-09" db="EMBL/GenBank/DDBJ databases">
        <authorList>
            <person name="Magalhaes I.L.F."/>
            <person name="Oliveira U."/>
            <person name="Santos F.R."/>
            <person name="Vidigal T.H.D.A."/>
            <person name="Brescovit A.D."/>
            <person name="Santos A.J."/>
        </authorList>
    </citation>
    <scope>NUCLEOTIDE SEQUENCE</scope>
    <source>
        <tissue evidence="1">Shoot tissue taken approximately 20 cm above the soil surface</tissue>
    </source>
</reference>